<dbReference type="RefSeq" id="WP_186858994.1">
    <property type="nucleotide sequence ID" value="NZ_JACOOO010000001.1"/>
</dbReference>
<proteinExistence type="predicted"/>
<evidence type="ECO:0000313" key="1">
    <source>
        <dbReference type="EMBL" id="MBC5627274.1"/>
    </source>
</evidence>
<dbReference type="Proteomes" id="UP000596929">
    <property type="component" value="Unassembled WGS sequence"/>
</dbReference>
<evidence type="ECO:0008006" key="3">
    <source>
        <dbReference type="Google" id="ProtNLM"/>
    </source>
</evidence>
<comment type="caution">
    <text evidence="1">The sequence shown here is derived from an EMBL/GenBank/DDBJ whole genome shotgun (WGS) entry which is preliminary data.</text>
</comment>
<gene>
    <name evidence="1" type="ORF">H8S20_00045</name>
</gene>
<name>A0ABR7D7B6_9CLOT</name>
<dbReference type="EMBL" id="JACOOO010000001">
    <property type="protein sequence ID" value="MBC5627274.1"/>
    <property type="molecule type" value="Genomic_DNA"/>
</dbReference>
<keyword evidence="2" id="KW-1185">Reference proteome</keyword>
<reference evidence="1 2" key="1">
    <citation type="submission" date="2020-08" db="EMBL/GenBank/DDBJ databases">
        <title>Genome public.</title>
        <authorList>
            <person name="Liu C."/>
            <person name="Sun Q."/>
        </authorList>
    </citation>
    <scope>NUCLEOTIDE SEQUENCE [LARGE SCALE GENOMIC DNA]</scope>
    <source>
        <strain evidence="1 2">NSJ-6</strain>
    </source>
</reference>
<organism evidence="1 2">
    <name type="scientific">Clostridium hominis</name>
    <dbReference type="NCBI Taxonomy" id="2763036"/>
    <lineage>
        <taxon>Bacteria</taxon>
        <taxon>Bacillati</taxon>
        <taxon>Bacillota</taxon>
        <taxon>Clostridia</taxon>
        <taxon>Eubacteriales</taxon>
        <taxon>Clostridiaceae</taxon>
        <taxon>Clostridium</taxon>
    </lineage>
</organism>
<sequence>MHKLKLKNINNPFEMRQGEKIVDLDKYVEMLKRNNISYTQEQYEEAKKSLDK</sequence>
<protein>
    <recommendedName>
        <fullName evidence="3">SHOCT domain-containing protein</fullName>
    </recommendedName>
</protein>
<evidence type="ECO:0000313" key="2">
    <source>
        <dbReference type="Proteomes" id="UP000596929"/>
    </source>
</evidence>
<accession>A0ABR7D7B6</accession>